<evidence type="ECO:0000259" key="9">
    <source>
        <dbReference type="SMART" id="SM01074"/>
    </source>
</evidence>
<reference evidence="10 11" key="1">
    <citation type="submission" date="2020-08" db="EMBL/GenBank/DDBJ databases">
        <title>Plant Genome Project.</title>
        <authorList>
            <person name="Zhang R.-G."/>
        </authorList>
    </citation>
    <scope>NUCLEOTIDE SEQUENCE [LARGE SCALE GENOMIC DNA]</scope>
    <source>
        <tissue evidence="10">Rhizome</tissue>
    </source>
</reference>
<sequence length="490" mass="54789">MVPKESNPSRKRSSPGGYSERPCKAPSPGKWRSPRRCNGNRDEVRSVGENGNLSNGDLIGSPKSPRKELFRNSNQQLMWNPRGKYQLFADPAQMQTVKHALHVATPPAIVVCREKEQKNILEFCKSCFQQSKAGSLYVCGCPGTGKTLSIGKVKEYFLGWSKEVGVPSPDVLTINCTSLTSTSEIFSQMLVKFEPSKGKATNTSPLQHLQDMFSQKKHQSGRMLLMIADEMDYLITRDHAVLHDLFMLTTLPFARFILIGIANAIDLADRFLQKLEALNCKPVVITFRAYSKDQILKILQQRIMALGYDVFQPAALEYCARKVAATSGDIRKALDICRCAIEVLEAELKGSVTNKETEKVSFHHIETAISRSFKSPVVDIIQSLPQHQQVILCSFVRLSQHCKKNATTLAEASHLILNRSYSEICKSTQMRPVGMMDFASLCTALNDQGLLEIAQSRGDKSKKIKLKVDSSDITFALKGIRFFQNCWCDN</sequence>
<dbReference type="InterPro" id="IPR049945">
    <property type="entry name" value="AAA_22"/>
</dbReference>
<dbReference type="InterPro" id="IPR036390">
    <property type="entry name" value="WH_DNA-bd_sf"/>
</dbReference>
<dbReference type="Pfam" id="PF13401">
    <property type="entry name" value="AAA_22"/>
    <property type="match status" value="1"/>
</dbReference>
<dbReference type="Gene3D" id="1.10.10.10">
    <property type="entry name" value="Winged helix-like DNA-binding domain superfamily/Winged helix DNA-binding domain"/>
    <property type="match status" value="1"/>
</dbReference>
<dbReference type="InterPro" id="IPR016314">
    <property type="entry name" value="Cdc6/18"/>
</dbReference>
<evidence type="ECO:0000313" key="10">
    <source>
        <dbReference type="EMBL" id="KAG6526675.1"/>
    </source>
</evidence>
<dbReference type="GO" id="GO:0005634">
    <property type="term" value="C:nucleus"/>
    <property type="evidence" value="ECO:0007669"/>
    <property type="project" value="UniProtKB-SubCell"/>
</dbReference>
<dbReference type="InterPro" id="IPR050311">
    <property type="entry name" value="ORC1/CDC6"/>
</dbReference>
<dbReference type="SMART" id="SM01074">
    <property type="entry name" value="Cdc6_C"/>
    <property type="match status" value="1"/>
</dbReference>
<feature type="region of interest" description="Disordered" evidence="8">
    <location>
        <begin position="1"/>
        <end position="67"/>
    </location>
</feature>
<dbReference type="Gene3D" id="1.10.8.60">
    <property type="match status" value="1"/>
</dbReference>
<dbReference type="GO" id="GO:0033314">
    <property type="term" value="P:mitotic DNA replication checkpoint signaling"/>
    <property type="evidence" value="ECO:0007669"/>
    <property type="project" value="TreeGrafter"/>
</dbReference>
<dbReference type="Proteomes" id="UP000734854">
    <property type="component" value="Unassembled WGS sequence"/>
</dbReference>
<gene>
    <name evidence="10" type="ORF">ZIOFF_016676</name>
</gene>
<dbReference type="PANTHER" id="PTHR10763:SF26">
    <property type="entry name" value="CELL DIVISION CONTROL PROTEIN 6 HOMOLOG"/>
    <property type="match status" value="1"/>
</dbReference>
<keyword evidence="3" id="KW-0132">Cell division</keyword>
<keyword evidence="4" id="KW-0235">DNA replication</keyword>
<evidence type="ECO:0000256" key="3">
    <source>
        <dbReference type="ARBA" id="ARBA00022618"/>
    </source>
</evidence>
<keyword evidence="5" id="KW-0539">Nucleus</keyword>
<dbReference type="Pfam" id="PF22606">
    <property type="entry name" value="Cdc6-ORC-like_ATPase_lid"/>
    <property type="match status" value="1"/>
</dbReference>
<dbReference type="InterPro" id="IPR027417">
    <property type="entry name" value="P-loop_NTPase"/>
</dbReference>
<proteinExistence type="inferred from homology"/>
<feature type="domain" description="Cdc6 C-terminal" evidence="9">
    <location>
        <begin position="392"/>
        <end position="477"/>
    </location>
</feature>
<keyword evidence="6" id="KW-0131">Cell cycle</keyword>
<evidence type="ECO:0000256" key="6">
    <source>
        <dbReference type="ARBA" id="ARBA00023306"/>
    </source>
</evidence>
<dbReference type="CDD" id="cd00009">
    <property type="entry name" value="AAA"/>
    <property type="match status" value="1"/>
</dbReference>
<dbReference type="PIRSF" id="PIRSF001767">
    <property type="entry name" value="Cdc6"/>
    <property type="match status" value="1"/>
</dbReference>
<dbReference type="Pfam" id="PF09079">
    <property type="entry name" value="WHD_Cdc6"/>
    <property type="match status" value="1"/>
</dbReference>
<organism evidence="10 11">
    <name type="scientific">Zingiber officinale</name>
    <name type="common">Ginger</name>
    <name type="synonym">Amomum zingiber</name>
    <dbReference type="NCBI Taxonomy" id="94328"/>
    <lineage>
        <taxon>Eukaryota</taxon>
        <taxon>Viridiplantae</taxon>
        <taxon>Streptophyta</taxon>
        <taxon>Embryophyta</taxon>
        <taxon>Tracheophyta</taxon>
        <taxon>Spermatophyta</taxon>
        <taxon>Magnoliopsida</taxon>
        <taxon>Liliopsida</taxon>
        <taxon>Zingiberales</taxon>
        <taxon>Zingiberaceae</taxon>
        <taxon>Zingiber</taxon>
    </lineage>
</organism>
<comment type="caution">
    <text evidence="10">The sequence shown here is derived from an EMBL/GenBank/DDBJ whole genome shotgun (WGS) entry which is preliminary data.</text>
</comment>
<evidence type="ECO:0000313" key="11">
    <source>
        <dbReference type="Proteomes" id="UP000734854"/>
    </source>
</evidence>
<evidence type="ECO:0000256" key="8">
    <source>
        <dbReference type="SAM" id="MobiDB-lite"/>
    </source>
</evidence>
<dbReference type="PANTHER" id="PTHR10763">
    <property type="entry name" value="CELL DIVISION CONTROL PROTEIN 6-RELATED"/>
    <property type="match status" value="1"/>
</dbReference>
<protein>
    <recommendedName>
        <fullName evidence="7">Cell division control protein</fullName>
    </recommendedName>
</protein>
<dbReference type="InterPro" id="IPR036388">
    <property type="entry name" value="WH-like_DNA-bd_sf"/>
</dbReference>
<name>A0A8J5HGQ3_ZINOF</name>
<dbReference type="GO" id="GO:0006270">
    <property type="term" value="P:DNA replication initiation"/>
    <property type="evidence" value="ECO:0007669"/>
    <property type="project" value="UniProtKB-UniRule"/>
</dbReference>
<dbReference type="AlphaFoldDB" id="A0A8J5HGQ3"/>
<dbReference type="EMBL" id="JACMSC010000004">
    <property type="protein sequence ID" value="KAG6526675.1"/>
    <property type="molecule type" value="Genomic_DNA"/>
</dbReference>
<evidence type="ECO:0000256" key="5">
    <source>
        <dbReference type="ARBA" id="ARBA00023242"/>
    </source>
</evidence>
<dbReference type="InterPro" id="IPR015163">
    <property type="entry name" value="Cdc6_C"/>
</dbReference>
<evidence type="ECO:0000256" key="7">
    <source>
        <dbReference type="PIRNR" id="PIRNR001767"/>
    </source>
</evidence>
<accession>A0A8J5HGQ3</accession>
<dbReference type="Gene3D" id="3.40.50.300">
    <property type="entry name" value="P-loop containing nucleotide triphosphate hydrolases"/>
    <property type="match status" value="1"/>
</dbReference>
<dbReference type="GO" id="GO:0051301">
    <property type="term" value="P:cell division"/>
    <property type="evidence" value="ECO:0007669"/>
    <property type="project" value="UniProtKB-UniRule"/>
</dbReference>
<dbReference type="SUPFAM" id="SSF46785">
    <property type="entry name" value="Winged helix' DNA-binding domain"/>
    <property type="match status" value="1"/>
</dbReference>
<evidence type="ECO:0000256" key="2">
    <source>
        <dbReference type="ARBA" id="ARBA00006184"/>
    </source>
</evidence>
<dbReference type="InterPro" id="IPR054425">
    <property type="entry name" value="Cdc6_ORC1-like_ATPase_lid"/>
</dbReference>
<dbReference type="GO" id="GO:0003688">
    <property type="term" value="F:DNA replication origin binding"/>
    <property type="evidence" value="ECO:0007669"/>
    <property type="project" value="TreeGrafter"/>
</dbReference>
<dbReference type="SUPFAM" id="SSF52540">
    <property type="entry name" value="P-loop containing nucleoside triphosphate hydrolases"/>
    <property type="match status" value="1"/>
</dbReference>
<comment type="subcellular location">
    <subcellularLocation>
        <location evidence="1">Nucleus</location>
    </subcellularLocation>
</comment>
<evidence type="ECO:0000256" key="1">
    <source>
        <dbReference type="ARBA" id="ARBA00004123"/>
    </source>
</evidence>
<comment type="similarity">
    <text evidence="2 7">Belongs to the CDC6/cdc18 family.</text>
</comment>
<evidence type="ECO:0000256" key="4">
    <source>
        <dbReference type="ARBA" id="ARBA00022705"/>
    </source>
</evidence>
<keyword evidence="11" id="KW-1185">Reference proteome</keyword>
<dbReference type="FunFam" id="3.40.50.300:FF:000547">
    <property type="entry name" value="Cell division control protein"/>
    <property type="match status" value="1"/>
</dbReference>
<dbReference type="GO" id="GO:0016887">
    <property type="term" value="F:ATP hydrolysis activity"/>
    <property type="evidence" value="ECO:0007669"/>
    <property type="project" value="InterPro"/>
</dbReference>